<accession>A0A1L3LZN6</accession>
<name>A0A1L3LZN6_9HYPH</name>
<evidence type="ECO:0000313" key="1">
    <source>
        <dbReference type="EMBL" id="APG95506.1"/>
    </source>
</evidence>
<dbReference type="OrthoDB" id="9083851at2"/>
<dbReference type="KEGG" id="same:SAMCFNEI73_pC1803"/>
<dbReference type="InterPro" id="IPR031723">
    <property type="entry name" value="DMSP_lyase"/>
</dbReference>
<protein>
    <submittedName>
        <fullName evidence="1">Transcriptional regulator protein</fullName>
    </submittedName>
</protein>
<dbReference type="SUPFAM" id="SSF51182">
    <property type="entry name" value="RmlC-like cupins"/>
    <property type="match status" value="1"/>
</dbReference>
<gene>
    <name evidence="1" type="ORF">SAMCFNEI73_pC1803</name>
</gene>
<dbReference type="EMBL" id="CP013110">
    <property type="protein sequence ID" value="APG95506.1"/>
    <property type="molecule type" value="Genomic_DNA"/>
</dbReference>
<keyword evidence="1" id="KW-0614">Plasmid</keyword>
<dbReference type="InterPro" id="IPR011051">
    <property type="entry name" value="RmlC_Cupin_sf"/>
</dbReference>
<sequence length="203" mass="21939">MHDRSPLVSAFVEAARSALSSATVDGATKSALAKVFGSISSGRPLSASRREMFPVCALVDPLLEELEGKDERLGDLAKTLRPLLSHLGWRRREGGPNASDNFMDGHATGMIIGPGGAEDRHDVWVGLTIMRPNVRYPDHSHPPEEVYLALSNGEFRQDEAEWFDPGIGGVFHSPPGIVHGMRSGEAPMLALWLLPIVPKPSTS</sequence>
<dbReference type="GO" id="GO:0047869">
    <property type="term" value="F:dimethylpropiothetin dethiomethylase activity"/>
    <property type="evidence" value="ECO:0007669"/>
    <property type="project" value="InterPro"/>
</dbReference>
<keyword evidence="2" id="KW-1185">Reference proteome</keyword>
<dbReference type="Pfam" id="PF16867">
    <property type="entry name" value="DMSP_lyase"/>
    <property type="match status" value="1"/>
</dbReference>
<proteinExistence type="predicted"/>
<dbReference type="AlphaFoldDB" id="A0A1L3LZN6"/>
<dbReference type="RefSeq" id="WP_064252781.1">
    <property type="nucleotide sequence ID" value="NZ_CP013110.1"/>
</dbReference>
<dbReference type="InterPro" id="IPR014710">
    <property type="entry name" value="RmlC-like_jellyroll"/>
</dbReference>
<reference evidence="1 2" key="1">
    <citation type="submission" date="2015-10" db="EMBL/GenBank/DDBJ databases">
        <title>Genomic differences between typical nodule nitrogen-fixing rhizobial strains and those coming from bean seeds.</title>
        <authorList>
            <person name="Peralta H."/>
            <person name="Aguilar-Vera A."/>
            <person name="Diaz R."/>
            <person name="Mora Y."/>
            <person name="Martinez-Batallar G."/>
            <person name="Salazar E."/>
            <person name="Vargas-Lagunas C."/>
            <person name="Encarnacion S."/>
            <person name="Girard L."/>
            <person name="Mora J."/>
        </authorList>
    </citation>
    <scope>NUCLEOTIDE SEQUENCE [LARGE SCALE GENOMIC DNA]</scope>
    <source>
        <strain evidence="1 2">CFNEI 73</strain>
        <plasmid evidence="1 2">C</plasmid>
    </source>
</reference>
<evidence type="ECO:0000313" key="2">
    <source>
        <dbReference type="Proteomes" id="UP000182306"/>
    </source>
</evidence>
<dbReference type="Proteomes" id="UP000182306">
    <property type="component" value="Plasmid C"/>
</dbReference>
<dbReference type="Gene3D" id="2.60.120.10">
    <property type="entry name" value="Jelly Rolls"/>
    <property type="match status" value="1"/>
</dbReference>
<geneLocation type="plasmid" evidence="1 2">
    <name>C</name>
</geneLocation>
<organism evidence="1 2">
    <name type="scientific">Sinorhizobium americanum</name>
    <dbReference type="NCBI Taxonomy" id="194963"/>
    <lineage>
        <taxon>Bacteria</taxon>
        <taxon>Pseudomonadati</taxon>
        <taxon>Pseudomonadota</taxon>
        <taxon>Alphaproteobacteria</taxon>
        <taxon>Hyphomicrobiales</taxon>
        <taxon>Rhizobiaceae</taxon>
        <taxon>Sinorhizobium/Ensifer group</taxon>
        <taxon>Sinorhizobium</taxon>
    </lineage>
</organism>